<name>W7EJK7_BIPV3</name>
<dbReference type="Proteomes" id="UP000054337">
    <property type="component" value="Unassembled WGS sequence"/>
</dbReference>
<dbReference type="HOGENOM" id="CLU_031063_0_0_1"/>
<feature type="region of interest" description="Disordered" evidence="1">
    <location>
        <begin position="1"/>
        <end position="23"/>
    </location>
</feature>
<protein>
    <submittedName>
        <fullName evidence="2">Uncharacterized protein</fullName>
    </submittedName>
</protein>
<dbReference type="GeneID" id="26256801"/>
<evidence type="ECO:0000256" key="1">
    <source>
        <dbReference type="SAM" id="MobiDB-lite"/>
    </source>
</evidence>
<feature type="compositionally biased region" description="Polar residues" evidence="1">
    <location>
        <begin position="1"/>
        <end position="15"/>
    </location>
</feature>
<dbReference type="OrthoDB" id="3801583at2759"/>
<feature type="region of interest" description="Disordered" evidence="1">
    <location>
        <begin position="156"/>
        <end position="180"/>
    </location>
</feature>
<feature type="region of interest" description="Disordered" evidence="1">
    <location>
        <begin position="78"/>
        <end position="98"/>
    </location>
</feature>
<dbReference type="AlphaFoldDB" id="W7EJK7"/>
<feature type="compositionally biased region" description="Basic and acidic residues" evidence="1">
    <location>
        <begin position="405"/>
        <end position="422"/>
    </location>
</feature>
<evidence type="ECO:0000313" key="3">
    <source>
        <dbReference type="Proteomes" id="UP000054337"/>
    </source>
</evidence>
<feature type="compositionally biased region" description="Low complexity" evidence="1">
    <location>
        <begin position="494"/>
        <end position="508"/>
    </location>
</feature>
<dbReference type="RefSeq" id="XP_014554028.1">
    <property type="nucleotide sequence ID" value="XM_014698542.1"/>
</dbReference>
<sequence length="677" mass="74127">MINPKPTSRPTSPTLQHPVPQRPATLRRRISSGLDTFMSVLQLRKTTPKQDPAPRPITAPAPIRPFVHQGINIAQATEKQGPTPELHQSSRGEYEQPCPYDRTKYHSFSIIERSRCTFCGMRSSRPNSSEPCHDCRSKSPFSHIKMGFRQKLTPEDNKNIRHSNSNFSLRPSTSSDEGPRIVSPEIAAKRIGNPPRRAALPVQRPGAISNILNPPSDHPAFRPPEHNLISSAGSAPKGNDVRTTSPKLHYLHGLPDSKAYPYVHKREVKDHLAAIDAGVSSPLAEFAFTVNRQKERNRYTDFFETVFYGSSPSPTLVSDVHRLLPEQSRRSNTIVEHTLVVGGHVVPKRSQAQQQRSIDEQLYDSDVYAQRSLALQAPRTGTSRPCSRNEIHRTIPTSSTHKNSRKNERSMHKPGFDGENVPRLRGGAGTHQVRLGYGLLFKQLLLTCHRPDSDSSSDTEDSPVRIPDPTHIARTMRRAQGIARLPKNLSRAPTTSCTTGSSSSNASSLQHALYSLRLPLPSPTQPRGQDSPINSPYPSSTPPAIVPCLRGGGGSPSALRDQDNLQPTLVWLAGGKRKITTVAKWKKKKPKVRMGGMLGWAMYGSRAGEVRGQGTGEGKNAKYAGGDGGVAKVQDSTPKETQRVAVGEKKEGAPQDPAPEAVEGEAVPSVNEVGTEK</sequence>
<feature type="region of interest" description="Disordered" evidence="1">
    <location>
        <begin position="374"/>
        <end position="427"/>
    </location>
</feature>
<feature type="compositionally biased region" description="Polar residues" evidence="1">
    <location>
        <begin position="525"/>
        <end position="538"/>
    </location>
</feature>
<feature type="compositionally biased region" description="Polar residues" evidence="1">
    <location>
        <begin position="162"/>
        <end position="176"/>
    </location>
</feature>
<proteinExistence type="predicted"/>
<organism evidence="2 3">
    <name type="scientific">Bipolaris victoriae (strain FI3)</name>
    <name type="common">Victoria blight of oats agent</name>
    <name type="synonym">Cochliobolus victoriae</name>
    <dbReference type="NCBI Taxonomy" id="930091"/>
    <lineage>
        <taxon>Eukaryota</taxon>
        <taxon>Fungi</taxon>
        <taxon>Dikarya</taxon>
        <taxon>Ascomycota</taxon>
        <taxon>Pezizomycotina</taxon>
        <taxon>Dothideomycetes</taxon>
        <taxon>Pleosporomycetidae</taxon>
        <taxon>Pleosporales</taxon>
        <taxon>Pleosporineae</taxon>
        <taxon>Pleosporaceae</taxon>
        <taxon>Bipolaris</taxon>
    </lineage>
</organism>
<accession>W7EJK7</accession>
<keyword evidence="3" id="KW-1185">Reference proteome</keyword>
<reference evidence="2 3" key="1">
    <citation type="journal article" date="2013" name="PLoS Genet.">
        <title>Comparative genome structure, secondary metabolite, and effector coding capacity across Cochliobolus pathogens.</title>
        <authorList>
            <person name="Condon B.J."/>
            <person name="Leng Y."/>
            <person name="Wu D."/>
            <person name="Bushley K.E."/>
            <person name="Ohm R.A."/>
            <person name="Otillar R."/>
            <person name="Martin J."/>
            <person name="Schackwitz W."/>
            <person name="Grimwood J."/>
            <person name="MohdZainudin N."/>
            <person name="Xue C."/>
            <person name="Wang R."/>
            <person name="Manning V.A."/>
            <person name="Dhillon B."/>
            <person name="Tu Z.J."/>
            <person name="Steffenson B.J."/>
            <person name="Salamov A."/>
            <person name="Sun H."/>
            <person name="Lowry S."/>
            <person name="LaButti K."/>
            <person name="Han J."/>
            <person name="Copeland A."/>
            <person name="Lindquist E."/>
            <person name="Barry K."/>
            <person name="Schmutz J."/>
            <person name="Baker S.E."/>
            <person name="Ciuffetti L.M."/>
            <person name="Grigoriev I.V."/>
            <person name="Zhong S."/>
            <person name="Turgeon B.G."/>
        </authorList>
    </citation>
    <scope>NUCLEOTIDE SEQUENCE [LARGE SCALE GENOMIC DNA]</scope>
    <source>
        <strain evidence="2 3">FI3</strain>
    </source>
</reference>
<gene>
    <name evidence="2" type="ORF">COCVIDRAFT_40051</name>
</gene>
<feature type="compositionally biased region" description="Polar residues" evidence="1">
    <location>
        <begin position="78"/>
        <end position="87"/>
    </location>
</feature>
<feature type="region of interest" description="Disordered" evidence="1">
    <location>
        <begin position="613"/>
        <end position="677"/>
    </location>
</feature>
<dbReference type="EMBL" id="KI968767">
    <property type="protein sequence ID" value="EUN24452.1"/>
    <property type="molecule type" value="Genomic_DNA"/>
</dbReference>
<feature type="compositionally biased region" description="Basic and acidic residues" evidence="1">
    <location>
        <begin position="637"/>
        <end position="653"/>
    </location>
</feature>
<evidence type="ECO:0000313" key="2">
    <source>
        <dbReference type="EMBL" id="EUN24452.1"/>
    </source>
</evidence>
<feature type="region of interest" description="Disordered" evidence="1">
    <location>
        <begin position="450"/>
        <end position="561"/>
    </location>
</feature>